<evidence type="ECO:0000313" key="3">
    <source>
        <dbReference type="EMBL" id="ATC34162.1"/>
    </source>
</evidence>
<accession>A0A290MQ74</accession>
<dbReference type="RefSeq" id="WP_096053512.1">
    <property type="nucleotide sequence ID" value="NZ_CP023315.3"/>
</dbReference>
<feature type="signal peptide" evidence="2">
    <location>
        <begin position="1"/>
        <end position="17"/>
    </location>
</feature>
<keyword evidence="1" id="KW-0175">Coiled coil</keyword>
<dbReference type="Proteomes" id="UP000217311">
    <property type="component" value="Chromosome"/>
</dbReference>
<name>A0A290MQ74_CAUVI</name>
<reference evidence="4" key="1">
    <citation type="submission" date="2017-09" db="EMBL/GenBank/DDBJ databases">
        <title>Genome evolution observed in wild isolates of Caulobacter crescentus.</title>
        <authorList>
            <person name="Ely B."/>
            <person name="Wilson K."/>
            <person name="Scott D."/>
        </authorList>
    </citation>
    <scope>NUCLEOTIDE SEQUENCE [LARGE SCALE GENOMIC DNA]</scope>
    <source>
        <strain evidence="4">CB13b1a</strain>
    </source>
</reference>
<protein>
    <submittedName>
        <fullName evidence="3">Uncharacterized protein</fullName>
    </submittedName>
</protein>
<evidence type="ECO:0000313" key="4">
    <source>
        <dbReference type="Proteomes" id="UP000217311"/>
    </source>
</evidence>
<evidence type="ECO:0000256" key="2">
    <source>
        <dbReference type="SAM" id="SignalP"/>
    </source>
</evidence>
<feature type="chain" id="PRO_5012877543" evidence="2">
    <location>
        <begin position="18"/>
        <end position="186"/>
    </location>
</feature>
<dbReference type="AlphaFoldDB" id="A0A290MQ74"/>
<evidence type="ECO:0000256" key="1">
    <source>
        <dbReference type="SAM" id="Coils"/>
    </source>
</evidence>
<organism evidence="3 4">
    <name type="scientific">Caulobacter vibrioides</name>
    <name type="common">Caulobacter crescentus</name>
    <dbReference type="NCBI Taxonomy" id="155892"/>
    <lineage>
        <taxon>Bacteria</taxon>
        <taxon>Pseudomonadati</taxon>
        <taxon>Pseudomonadota</taxon>
        <taxon>Alphaproteobacteria</taxon>
        <taxon>Caulobacterales</taxon>
        <taxon>Caulobacteraceae</taxon>
        <taxon>Caulobacter</taxon>
    </lineage>
</organism>
<keyword evidence="2" id="KW-0732">Signal</keyword>
<gene>
    <name evidence="3" type="ORF">CA606_18505</name>
</gene>
<feature type="coiled-coil region" evidence="1">
    <location>
        <begin position="42"/>
        <end position="69"/>
    </location>
</feature>
<proteinExistence type="predicted"/>
<dbReference type="EMBL" id="CP023315">
    <property type="protein sequence ID" value="ATC34162.1"/>
    <property type="molecule type" value="Genomic_DNA"/>
</dbReference>
<sequence>MRSLHMMAAVSAMALMAADKGSGGKSDAPDLLADQADPGVALAAANAHVETLQAEIGELTSKLETVTKERDEALSAGATAIGELKQEVVRLGDLVAERGRDLASARDVITELDAKLSEAGAPAPRRTASRPADGHYVLQTSKIEDLARGRIITVGATKAAKWLAAGKIRQATVAEVENARQEIVHL</sequence>